<accession>A0AB39SUR4</accession>
<protein>
    <submittedName>
        <fullName evidence="1">Uncharacterized protein</fullName>
    </submittedName>
</protein>
<dbReference type="RefSeq" id="WP_369141777.1">
    <property type="nucleotide sequence ID" value="NZ_CP163444.1"/>
</dbReference>
<gene>
    <name evidence="1" type="ORF">AB5J54_00025</name>
</gene>
<evidence type="ECO:0000313" key="1">
    <source>
        <dbReference type="EMBL" id="XDQ69034.1"/>
    </source>
</evidence>
<proteinExistence type="predicted"/>
<dbReference type="EMBL" id="CP163444">
    <property type="protein sequence ID" value="XDQ69034.1"/>
    <property type="molecule type" value="Genomic_DNA"/>
</dbReference>
<sequence>MAMLLGWGAQQLQAVIGTLDPEQAVKIQQAYPLAFFDEHLRHRRGHLLGVPSPAFPAVTFLP</sequence>
<organism evidence="1">
    <name type="scientific">Streptomyces sp. R44</name>
    <dbReference type="NCBI Taxonomy" id="3238633"/>
    <lineage>
        <taxon>Bacteria</taxon>
        <taxon>Bacillati</taxon>
        <taxon>Actinomycetota</taxon>
        <taxon>Actinomycetes</taxon>
        <taxon>Kitasatosporales</taxon>
        <taxon>Streptomycetaceae</taxon>
        <taxon>Streptomyces</taxon>
    </lineage>
</organism>
<dbReference type="AlphaFoldDB" id="A0AB39SUR4"/>
<reference evidence="1" key="1">
    <citation type="submission" date="2024-07" db="EMBL/GenBank/DDBJ databases">
        <authorList>
            <person name="Yu S.T."/>
        </authorList>
    </citation>
    <scope>NUCLEOTIDE SEQUENCE</scope>
    <source>
        <strain evidence="1">R44</strain>
    </source>
</reference>
<name>A0AB39SUR4_9ACTN</name>